<dbReference type="Proteomes" id="UP000233556">
    <property type="component" value="Unassembled WGS sequence"/>
</dbReference>
<dbReference type="AlphaFoldDB" id="A0A2I0UC69"/>
<name>A0A2I0UC69_LIMLA</name>
<evidence type="ECO:0000313" key="2">
    <source>
        <dbReference type="Proteomes" id="UP000233556"/>
    </source>
</evidence>
<evidence type="ECO:0000313" key="1">
    <source>
        <dbReference type="EMBL" id="PKU43631.1"/>
    </source>
</evidence>
<proteinExistence type="predicted"/>
<reference evidence="2" key="2">
    <citation type="submission" date="2017-12" db="EMBL/GenBank/DDBJ databases">
        <title>Genome sequence of the Bar-tailed Godwit (Limosa lapponica baueri).</title>
        <authorList>
            <person name="Lima N.C.B."/>
            <person name="Parody-Merino A.M."/>
            <person name="Battley P.F."/>
            <person name="Fidler A.E."/>
            <person name="Prosdocimi F."/>
        </authorList>
    </citation>
    <scope>NUCLEOTIDE SEQUENCE [LARGE SCALE GENOMIC DNA]</scope>
</reference>
<keyword evidence="2" id="KW-1185">Reference proteome</keyword>
<protein>
    <submittedName>
        <fullName evidence="1">Uncharacterized protein</fullName>
    </submittedName>
</protein>
<sequence length="142" mass="15901">MTMVRQIVPLQIMEVHSGADIHLQPMEDPMLEQVDALKGGCDPFMGSPHWSRLLAEPVDPWREEATLEQVCWQDLLTHEGPTLEQSIPEGLYPMEMTHAGAVYKELQALQWKGPMLEKFMKTCLPGMGSHVGSGEECEESSP</sequence>
<accession>A0A2I0UC69</accession>
<dbReference type="OrthoDB" id="9397495at2759"/>
<gene>
    <name evidence="1" type="ORF">llap_6063</name>
</gene>
<organism evidence="1 2">
    <name type="scientific">Limosa lapponica baueri</name>
    <dbReference type="NCBI Taxonomy" id="1758121"/>
    <lineage>
        <taxon>Eukaryota</taxon>
        <taxon>Metazoa</taxon>
        <taxon>Chordata</taxon>
        <taxon>Craniata</taxon>
        <taxon>Vertebrata</taxon>
        <taxon>Euteleostomi</taxon>
        <taxon>Archelosauria</taxon>
        <taxon>Archosauria</taxon>
        <taxon>Dinosauria</taxon>
        <taxon>Saurischia</taxon>
        <taxon>Theropoda</taxon>
        <taxon>Coelurosauria</taxon>
        <taxon>Aves</taxon>
        <taxon>Neognathae</taxon>
        <taxon>Neoaves</taxon>
        <taxon>Charadriiformes</taxon>
        <taxon>Scolopacidae</taxon>
        <taxon>Limosa</taxon>
    </lineage>
</organism>
<dbReference type="EMBL" id="KZ505883">
    <property type="protein sequence ID" value="PKU43631.1"/>
    <property type="molecule type" value="Genomic_DNA"/>
</dbReference>
<reference evidence="2" key="1">
    <citation type="submission" date="2017-11" db="EMBL/GenBank/DDBJ databases">
        <authorList>
            <person name="Lima N.C."/>
            <person name="Parody-Merino A.M."/>
            <person name="Battley P.F."/>
            <person name="Fidler A.E."/>
            <person name="Prosdocimi F."/>
        </authorList>
    </citation>
    <scope>NUCLEOTIDE SEQUENCE [LARGE SCALE GENOMIC DNA]</scope>
</reference>